<dbReference type="SUPFAM" id="SSF50104">
    <property type="entry name" value="Translation proteins SH3-like domain"/>
    <property type="match status" value="1"/>
</dbReference>
<dbReference type="PROSITE" id="PS01108">
    <property type="entry name" value="RIBOSOMAL_L24"/>
    <property type="match status" value="1"/>
</dbReference>
<dbReference type="CTD" id="79590"/>
<evidence type="ECO:0000256" key="6">
    <source>
        <dbReference type="ARBA" id="ARBA00023274"/>
    </source>
</evidence>
<reference evidence="12" key="1">
    <citation type="submission" date="2025-08" db="UniProtKB">
        <authorList>
            <consortium name="RefSeq"/>
        </authorList>
    </citation>
    <scope>IDENTIFICATION</scope>
    <source>
        <tissue evidence="12">Silk gland</tissue>
    </source>
</reference>
<dbReference type="Gene3D" id="2.30.30.30">
    <property type="match status" value="1"/>
</dbReference>
<keyword evidence="3" id="KW-0809">Transit peptide</keyword>
<feature type="domain" description="KOW" evidence="10">
    <location>
        <begin position="88"/>
        <end position="115"/>
    </location>
</feature>
<dbReference type="Proteomes" id="UP000504629">
    <property type="component" value="Unplaced"/>
</dbReference>
<dbReference type="CDD" id="cd06089">
    <property type="entry name" value="KOW_RPL26"/>
    <property type="match status" value="1"/>
</dbReference>
<evidence type="ECO:0000313" key="11">
    <source>
        <dbReference type="Proteomes" id="UP000504629"/>
    </source>
</evidence>
<dbReference type="GeneID" id="114240914"/>
<dbReference type="GO" id="GO:0005739">
    <property type="term" value="C:mitochondrion"/>
    <property type="evidence" value="ECO:0007669"/>
    <property type="project" value="UniProtKB-SubCell"/>
</dbReference>
<keyword evidence="4 9" id="KW-0689">Ribosomal protein</keyword>
<evidence type="ECO:0000256" key="4">
    <source>
        <dbReference type="ARBA" id="ARBA00022980"/>
    </source>
</evidence>
<evidence type="ECO:0000259" key="10">
    <source>
        <dbReference type="SMART" id="SM00739"/>
    </source>
</evidence>
<dbReference type="HAMAP" id="MF_01326_B">
    <property type="entry name" value="Ribosomal_uL24_B"/>
    <property type="match status" value="1"/>
</dbReference>
<keyword evidence="11" id="KW-1185">Reference proteome</keyword>
<evidence type="ECO:0000313" key="12">
    <source>
        <dbReference type="RefSeq" id="XP_028027393.1"/>
    </source>
</evidence>
<dbReference type="KEGG" id="bman:114240914"/>
<organism evidence="11 12">
    <name type="scientific">Bombyx mandarina</name>
    <name type="common">Wild silk moth</name>
    <name type="synonym">Wild silkworm</name>
    <dbReference type="NCBI Taxonomy" id="7092"/>
    <lineage>
        <taxon>Eukaryota</taxon>
        <taxon>Metazoa</taxon>
        <taxon>Ecdysozoa</taxon>
        <taxon>Arthropoda</taxon>
        <taxon>Hexapoda</taxon>
        <taxon>Insecta</taxon>
        <taxon>Pterygota</taxon>
        <taxon>Neoptera</taxon>
        <taxon>Endopterygota</taxon>
        <taxon>Lepidoptera</taxon>
        <taxon>Glossata</taxon>
        <taxon>Ditrysia</taxon>
        <taxon>Bombycoidea</taxon>
        <taxon>Bombycidae</taxon>
        <taxon>Bombycinae</taxon>
        <taxon>Bombyx</taxon>
    </lineage>
</organism>
<dbReference type="InterPro" id="IPR003256">
    <property type="entry name" value="Ribosomal_uL24"/>
</dbReference>
<dbReference type="GO" id="GO:0006412">
    <property type="term" value="P:translation"/>
    <property type="evidence" value="ECO:0007669"/>
    <property type="project" value="InterPro"/>
</dbReference>
<dbReference type="InterPro" id="IPR041988">
    <property type="entry name" value="Ribosomal_uL24_KOW"/>
</dbReference>
<protein>
    <recommendedName>
        <fullName evidence="7">Large ribosomal subunit protein uL24m</fullName>
    </recommendedName>
    <alternativeName>
        <fullName evidence="8">39S ribosomal protein L24, mitochondrial</fullName>
    </alternativeName>
</protein>
<dbReference type="Pfam" id="PF00467">
    <property type="entry name" value="KOW"/>
    <property type="match status" value="1"/>
</dbReference>
<dbReference type="InterPro" id="IPR057264">
    <property type="entry name" value="Ribosomal_uL24_C"/>
</dbReference>
<dbReference type="FunFam" id="2.30.30.30:FF:000032">
    <property type="entry name" value="39S ribosomal protein L24, mitochondrial"/>
    <property type="match status" value="1"/>
</dbReference>
<dbReference type="InterPro" id="IPR008991">
    <property type="entry name" value="Translation_prot_SH3-like_sf"/>
</dbReference>
<accession>A0A6J2JDK0</accession>
<keyword evidence="6 9" id="KW-0687">Ribonucleoprotein</keyword>
<dbReference type="AlphaFoldDB" id="A0A6J2JDK0"/>
<dbReference type="InterPro" id="IPR014722">
    <property type="entry name" value="Rib_uL2_dom2"/>
</dbReference>
<sequence>MRIYGYLAKKVGDLTIKYSNFPESYVKKSYEQVYWKTPAGYPQYKKAQVARKKYRFTTNRPWTGQFRQQNEPGTLRKKVFVEPIRDWTFFRGDRVEVMVGKDKGKQGIVSQVIQERNWVIVEGLNTHLRVVGKDKNFPGITIQSEAPLLVTSDVKLVDPESLKATDVEWRYTEEGDKVRVSLASSRIIPIPKTAEETIDYKSKELYIDNIEKDTTADAATKITFAPKLRTFEMDIMEEMGIKEDRVPAKSYWY</sequence>
<dbReference type="InterPro" id="IPR005825">
    <property type="entry name" value="Ribosomal_uL24_CS"/>
</dbReference>
<dbReference type="NCBIfam" id="TIGR01079">
    <property type="entry name" value="rplX_bact"/>
    <property type="match status" value="1"/>
</dbReference>
<proteinExistence type="inferred from homology"/>
<evidence type="ECO:0000256" key="7">
    <source>
        <dbReference type="ARBA" id="ARBA00035283"/>
    </source>
</evidence>
<dbReference type="OrthoDB" id="359154at2759"/>
<evidence type="ECO:0000256" key="9">
    <source>
        <dbReference type="RuleBase" id="RU003477"/>
    </source>
</evidence>
<comment type="subcellular location">
    <subcellularLocation>
        <location evidence="1">Mitochondrion</location>
    </subcellularLocation>
</comment>
<evidence type="ECO:0000256" key="1">
    <source>
        <dbReference type="ARBA" id="ARBA00004173"/>
    </source>
</evidence>
<dbReference type="InterPro" id="IPR005824">
    <property type="entry name" value="KOW"/>
</dbReference>
<comment type="similarity">
    <text evidence="2 9">Belongs to the universal ribosomal protein uL24 family.</text>
</comment>
<dbReference type="Pfam" id="PF17136">
    <property type="entry name" value="ribosomal_L24"/>
    <property type="match status" value="1"/>
</dbReference>
<dbReference type="PANTHER" id="PTHR12903">
    <property type="entry name" value="MITOCHONDRIAL RIBOSOMAL PROTEIN L24"/>
    <property type="match status" value="1"/>
</dbReference>
<dbReference type="GO" id="GO:0003735">
    <property type="term" value="F:structural constituent of ribosome"/>
    <property type="evidence" value="ECO:0007669"/>
    <property type="project" value="InterPro"/>
</dbReference>
<gene>
    <name evidence="12" type="primary">LOC114240914</name>
</gene>
<evidence type="ECO:0000256" key="5">
    <source>
        <dbReference type="ARBA" id="ARBA00023128"/>
    </source>
</evidence>
<keyword evidence="5" id="KW-0496">Mitochondrion</keyword>
<evidence type="ECO:0000256" key="3">
    <source>
        <dbReference type="ARBA" id="ARBA00022946"/>
    </source>
</evidence>
<evidence type="ECO:0000256" key="8">
    <source>
        <dbReference type="ARBA" id="ARBA00035357"/>
    </source>
</evidence>
<dbReference type="GO" id="GO:1990904">
    <property type="term" value="C:ribonucleoprotein complex"/>
    <property type="evidence" value="ECO:0007669"/>
    <property type="project" value="UniProtKB-KW"/>
</dbReference>
<dbReference type="RefSeq" id="XP_028027393.1">
    <property type="nucleotide sequence ID" value="XM_028171592.1"/>
</dbReference>
<dbReference type="SMART" id="SM00739">
    <property type="entry name" value="KOW"/>
    <property type="match status" value="1"/>
</dbReference>
<dbReference type="GO" id="GO:0003723">
    <property type="term" value="F:RNA binding"/>
    <property type="evidence" value="ECO:0007669"/>
    <property type="project" value="InterPro"/>
</dbReference>
<evidence type="ECO:0000256" key="2">
    <source>
        <dbReference type="ARBA" id="ARBA00010618"/>
    </source>
</evidence>
<dbReference type="GO" id="GO:0005840">
    <property type="term" value="C:ribosome"/>
    <property type="evidence" value="ECO:0007669"/>
    <property type="project" value="UniProtKB-KW"/>
</dbReference>
<name>A0A6J2JDK0_BOMMA</name>